<gene>
    <name evidence="3" type="ORF">OAory_01040810</name>
</gene>
<evidence type="ECO:0000256" key="1">
    <source>
        <dbReference type="ARBA" id="ARBA00038277"/>
    </source>
</evidence>
<accession>A0A1S9DEQ9</accession>
<feature type="domain" description="O-methyltransferase C-terminal" evidence="2">
    <location>
        <begin position="278"/>
        <end position="401"/>
    </location>
</feature>
<keyword evidence="3" id="KW-0489">Methyltransferase</keyword>
<dbReference type="GO" id="GO:0008171">
    <property type="term" value="F:O-methyltransferase activity"/>
    <property type="evidence" value="ECO:0007669"/>
    <property type="project" value="InterPro"/>
</dbReference>
<dbReference type="VEuPathDB" id="FungiDB:AO090010000384"/>
<dbReference type="Proteomes" id="UP000190312">
    <property type="component" value="Unassembled WGS sequence"/>
</dbReference>
<comment type="caution">
    <text evidence="3">The sequence shown here is derived from an EMBL/GenBank/DDBJ whole genome shotgun (WGS) entry which is preliminary data.</text>
</comment>
<dbReference type="eggNOG" id="KOG3178">
    <property type="taxonomic scope" value="Eukaryota"/>
</dbReference>
<dbReference type="Gene3D" id="3.20.20.150">
    <property type="entry name" value="Divalent-metal-dependent TIM barrel enzymes"/>
    <property type="match status" value="1"/>
</dbReference>
<dbReference type="InterPro" id="IPR029063">
    <property type="entry name" value="SAM-dependent_MTases_sf"/>
</dbReference>
<dbReference type="EMBL" id="MKZY01000006">
    <property type="protein sequence ID" value="OOO07581.1"/>
    <property type="molecule type" value="Genomic_DNA"/>
</dbReference>
<sequence>MSAPSSPSLVDSAAHIGQATEQVNAFLVANGQPQPSFDRDAPPVFPEAPADIQAARQQILDACQTIYDALVGPAEYLRWLACRHHDTSSLQWLYHFNIAAPIPLDRAVPYSEVAATAKVDENRLKSVLRLAMTNSLFCEPHPDFVAHNAASALLVTSPALNDWVGYTAKETYPASVKLVEATERYGSSQLTNHAEYNLAFDTDEPMFVHLQRFPERERRLANIMVEMTSTEGYGVHHPVEGYPWEEVKGKVVDVSCSPSPPQLSWSLSFSYLCHASIAISRKSPAAQLVLQDAQGVVEQGRAALAPALTERITFQTHDFFTAQLVSADVRFILHDHPDAEAVKILQNFLPAMKKGSRIILNVGVLPEPLTLGRSEERIARIMDMEMITTFNARESPLEDWKKPCGDAHPALELRRIFKPTGSIMSIMEFVLEEYLTVMSYIHITIYLMASALRFRTAWGIDPGTSYENWAKWFPTLKAQGYDGIEVDITDLNDLPSIRRIADDAGLEVNVLIHIQWPSYAGPTPEGPTPQDLLKGYRTKLETAKTVKPYKINAHSGYEGWTVDEAVEFYSGTFAIDAELGLTGKVSHETHRNTALFNPYSTAAVLRRVPNLRITADFSHWVVVCERLLDTHEEDKQILSAVIPHVTHIHARMGTTQSSQCPDPTHEVFKEERRFFETVWKQIIDATATASEPITFVPEYGPYPYHPFGSQKTFSEVADSEGARLHPSFETYAKAAIASRS</sequence>
<dbReference type="Gene3D" id="3.40.50.150">
    <property type="entry name" value="Vaccinia Virus protein VP39"/>
    <property type="match status" value="1"/>
</dbReference>
<dbReference type="SUPFAM" id="SSF53335">
    <property type="entry name" value="S-adenosyl-L-methionine-dependent methyltransferases"/>
    <property type="match status" value="1"/>
</dbReference>
<dbReference type="SUPFAM" id="SSF46785">
    <property type="entry name" value="Winged helix' DNA-binding domain"/>
    <property type="match status" value="1"/>
</dbReference>
<dbReference type="GO" id="GO:0032259">
    <property type="term" value="P:methylation"/>
    <property type="evidence" value="ECO:0007669"/>
    <property type="project" value="UniProtKB-KW"/>
</dbReference>
<dbReference type="VEuPathDB" id="FungiDB:AO090010000382"/>
<dbReference type="Gene3D" id="1.10.10.10">
    <property type="entry name" value="Winged helix-like DNA-binding domain superfamily/Winged helix DNA-binding domain"/>
    <property type="match status" value="1"/>
</dbReference>
<dbReference type="InterPro" id="IPR001077">
    <property type="entry name" value="COMT_C"/>
</dbReference>
<name>A0A1S9DEQ9_ASPOZ</name>
<keyword evidence="3" id="KW-0808">Transferase</keyword>
<reference evidence="3 4" key="1">
    <citation type="submission" date="2016-10" db="EMBL/GenBank/DDBJ databases">
        <title>Genome sequencing of Aspergillus oryzae BCC7051.</title>
        <authorList>
            <person name="Thammarongtham C."/>
            <person name="Vorapreeda T."/>
            <person name="Nookaew I."/>
            <person name="Srisuk T."/>
            <person name="Land M."/>
            <person name="Jeennor S."/>
            <person name="Laoteng K."/>
        </authorList>
    </citation>
    <scope>NUCLEOTIDE SEQUENCE [LARGE SCALE GENOMIC DNA]</scope>
    <source>
        <strain evidence="3 4">BCC7051</strain>
    </source>
</reference>
<dbReference type="PANTHER" id="PTHR43712">
    <property type="entry name" value="PUTATIVE (AFU_ORTHOLOGUE AFUA_4G14580)-RELATED"/>
    <property type="match status" value="1"/>
</dbReference>
<comment type="similarity">
    <text evidence="1">Belongs to the class I-like SAM-binding methyltransferase superfamily. Cation-independent O-methyltransferase family.</text>
</comment>
<evidence type="ECO:0000313" key="4">
    <source>
        <dbReference type="Proteomes" id="UP000190312"/>
    </source>
</evidence>
<dbReference type="AlphaFoldDB" id="A0A1S9DEQ9"/>
<evidence type="ECO:0000313" key="3">
    <source>
        <dbReference type="EMBL" id="OOO07581.1"/>
    </source>
</evidence>
<protein>
    <submittedName>
        <fullName evidence="3">O-methyltransferase family 2</fullName>
    </submittedName>
</protein>
<dbReference type="InterPro" id="IPR036237">
    <property type="entry name" value="Xyl_isomerase-like_sf"/>
</dbReference>
<dbReference type="InterPro" id="IPR036388">
    <property type="entry name" value="WH-like_DNA-bd_sf"/>
</dbReference>
<evidence type="ECO:0000259" key="2">
    <source>
        <dbReference type="Pfam" id="PF00891"/>
    </source>
</evidence>
<proteinExistence type="inferred from homology"/>
<dbReference type="InterPro" id="IPR036390">
    <property type="entry name" value="WH_DNA-bd_sf"/>
</dbReference>
<dbReference type="Pfam" id="PF00891">
    <property type="entry name" value="Methyltransf_2"/>
    <property type="match status" value="1"/>
</dbReference>
<dbReference type="VEuPathDB" id="FungiDB:AO090010000383"/>
<dbReference type="OrthoDB" id="1606438at2759"/>
<organism evidence="3 4">
    <name type="scientific">Aspergillus oryzae</name>
    <name type="common">Yellow koji mold</name>
    <dbReference type="NCBI Taxonomy" id="5062"/>
    <lineage>
        <taxon>Eukaryota</taxon>
        <taxon>Fungi</taxon>
        <taxon>Dikarya</taxon>
        <taxon>Ascomycota</taxon>
        <taxon>Pezizomycotina</taxon>
        <taxon>Eurotiomycetes</taxon>
        <taxon>Eurotiomycetidae</taxon>
        <taxon>Eurotiales</taxon>
        <taxon>Aspergillaceae</taxon>
        <taxon>Aspergillus</taxon>
        <taxon>Aspergillus subgen. Circumdati</taxon>
    </lineage>
</organism>
<dbReference type="PANTHER" id="PTHR43712:SF5">
    <property type="entry name" value="O-METHYLTRANSFERASE ASQN-RELATED"/>
    <property type="match status" value="1"/>
</dbReference>
<dbReference type="SUPFAM" id="SSF51658">
    <property type="entry name" value="Xylose isomerase-like"/>
    <property type="match status" value="1"/>
</dbReference>